<dbReference type="InterPro" id="IPR034593">
    <property type="entry name" value="DgoD-like"/>
</dbReference>
<dbReference type="Gene3D" id="3.30.390.10">
    <property type="entry name" value="Enolase-like, N-terminal domain"/>
    <property type="match status" value="1"/>
</dbReference>
<dbReference type="Gene3D" id="3.20.20.120">
    <property type="entry name" value="Enolase-like C-terminal domain"/>
    <property type="match status" value="1"/>
</dbReference>
<dbReference type="NCBIfam" id="NF043051">
    <property type="entry name" value="ManoateDhtManD"/>
    <property type="match status" value="1"/>
</dbReference>
<dbReference type="PROSITE" id="PS00908">
    <property type="entry name" value="MR_MLE_1"/>
    <property type="match status" value="1"/>
</dbReference>
<keyword evidence="3" id="KW-1185">Reference proteome</keyword>
<dbReference type="FunFam" id="3.20.20.120:FF:000004">
    <property type="entry name" value="D-galactonate dehydratase family protein"/>
    <property type="match status" value="1"/>
</dbReference>
<comment type="caution">
    <text evidence="2">The sequence shown here is derived from an EMBL/GenBank/DDBJ whole genome shotgun (WGS) entry which is preliminary data.</text>
</comment>
<dbReference type="AlphaFoldDB" id="A0A090V8J7"/>
<dbReference type="InterPro" id="IPR013342">
    <property type="entry name" value="Mandelate_racemase_C"/>
</dbReference>
<dbReference type="NCBIfam" id="NF011654">
    <property type="entry name" value="PRK15072.1"/>
    <property type="match status" value="1"/>
</dbReference>
<dbReference type="InterPro" id="IPR029065">
    <property type="entry name" value="Enolase_C-like"/>
</dbReference>
<dbReference type="OrthoDB" id="103536at2"/>
<dbReference type="SUPFAM" id="SSF51604">
    <property type="entry name" value="Enolase C-terminal domain-like"/>
    <property type="match status" value="1"/>
</dbReference>
<dbReference type="InterPro" id="IPR029017">
    <property type="entry name" value="Enolase-like_N"/>
</dbReference>
<dbReference type="InterPro" id="IPR013341">
    <property type="entry name" value="Mandelate_racemase_N_dom"/>
</dbReference>
<dbReference type="PANTHER" id="PTHR48080:SF6">
    <property type="entry name" value="STARVATION-SENSING PROTEIN RSPA"/>
    <property type="match status" value="1"/>
</dbReference>
<proteinExistence type="predicted"/>
<sequence>MKIVGAEVFVTCPGRNFVTLKITTDEGIVGLGDATLNGRELSVASYLKDHLCPQLIGRDAHRIEDIWQFFYKGAYWRRGPVTMSAISAIDMALWDIKAKAANMPLYQLLGGASREGVMVYCHTTGHSIDDVLEDYARHKEMGFKAIRVQCGVPGMKTTYGMSKGKGLAYEPATKGQWPEEQLWSTEKYLDFTPKLFDAVRSKFGFNEHLLHDMHHRLTPIEAARFGKSIEEFRMFWMEDPTPAENQACFRLIRQHTVTPIAVGEVFNSIWDCKQLIEEQLIDYIRTTITHAGGITGMRRIADFASLYQVRTGSHGPSDLSPICHAAALHFDLWVPNFGVQEYMGYSEQMLEVFPHSWTFDNGYMHPGEKPGLGIEFDEKLAAKYPYDPAYLPVARLEDGTLWNW</sequence>
<dbReference type="SFLD" id="SFLDS00001">
    <property type="entry name" value="Enolase"/>
    <property type="match status" value="1"/>
</dbReference>
<dbReference type="eggNOG" id="COG4948">
    <property type="taxonomic scope" value="Bacteria"/>
</dbReference>
<dbReference type="RefSeq" id="WP_042393601.1">
    <property type="nucleotide sequence ID" value="NZ_BBMZ01000021.1"/>
</dbReference>
<dbReference type="STRING" id="1115515.EV102420_21_00140"/>
<dbReference type="InterPro" id="IPR036849">
    <property type="entry name" value="Enolase-like_C_sf"/>
</dbReference>
<gene>
    <name evidence="2" type="primary">rspA</name>
    <name evidence="2" type="ORF">EV102420_21_00140</name>
</gene>
<dbReference type="PANTHER" id="PTHR48080">
    <property type="entry name" value="D-GALACTONATE DEHYDRATASE-RELATED"/>
    <property type="match status" value="1"/>
</dbReference>
<dbReference type="PROSITE" id="PS00909">
    <property type="entry name" value="MR_MLE_2"/>
    <property type="match status" value="1"/>
</dbReference>
<dbReference type="Pfam" id="PF13378">
    <property type="entry name" value="MR_MLE_C"/>
    <property type="match status" value="1"/>
</dbReference>
<evidence type="ECO:0000313" key="2">
    <source>
        <dbReference type="EMBL" id="GAL59579.1"/>
    </source>
</evidence>
<accession>A0A090V8J7</accession>
<evidence type="ECO:0000259" key="1">
    <source>
        <dbReference type="SMART" id="SM00922"/>
    </source>
</evidence>
<dbReference type="InterPro" id="IPR034589">
    <property type="entry name" value="D-mannonate_dehydratase-like"/>
</dbReference>
<dbReference type="SMART" id="SM00922">
    <property type="entry name" value="MR_MLE"/>
    <property type="match status" value="1"/>
</dbReference>
<feature type="domain" description="Mandelate racemase/muconate lactonizing enzyme C-terminal" evidence="1">
    <location>
        <begin position="128"/>
        <end position="259"/>
    </location>
</feature>
<dbReference type="GO" id="GO:0016052">
    <property type="term" value="P:carbohydrate catabolic process"/>
    <property type="evidence" value="ECO:0007669"/>
    <property type="project" value="UniProtKB-ARBA"/>
</dbReference>
<reference evidence="2 3" key="1">
    <citation type="submission" date="2014-09" db="EMBL/GenBank/DDBJ databases">
        <title>Whole genome shotgun sequence of Escherichia vulneris NBRC 102420.</title>
        <authorList>
            <person name="Yoshida Y."/>
            <person name="Hosoyama A."/>
            <person name="Tsuchikane K."/>
            <person name="Ohji S."/>
            <person name="Ichikawa N."/>
            <person name="Kimura A."/>
            <person name="Yamazoe A."/>
            <person name="Ezaki T."/>
            <person name="Fujita N."/>
        </authorList>
    </citation>
    <scope>NUCLEOTIDE SEQUENCE [LARGE SCALE GENOMIC DNA]</scope>
    <source>
        <strain evidence="2 3">NBRC 102420</strain>
    </source>
</reference>
<dbReference type="InterPro" id="IPR018110">
    <property type="entry name" value="Mandel_Rmase/mucon_lact_enz_CS"/>
</dbReference>
<dbReference type="Proteomes" id="UP000029462">
    <property type="component" value="Unassembled WGS sequence"/>
</dbReference>
<evidence type="ECO:0000313" key="3">
    <source>
        <dbReference type="Proteomes" id="UP000029462"/>
    </source>
</evidence>
<dbReference type="SUPFAM" id="SSF54826">
    <property type="entry name" value="Enolase N-terminal domain-like"/>
    <property type="match status" value="1"/>
</dbReference>
<dbReference type="SFLD" id="SFLDG00033">
    <property type="entry name" value="mannonate_dehydratase"/>
    <property type="match status" value="1"/>
</dbReference>
<dbReference type="GO" id="GO:0009063">
    <property type="term" value="P:amino acid catabolic process"/>
    <property type="evidence" value="ECO:0007669"/>
    <property type="project" value="InterPro"/>
</dbReference>
<dbReference type="Pfam" id="PF02746">
    <property type="entry name" value="MR_MLE_N"/>
    <property type="match status" value="1"/>
</dbReference>
<organism evidence="2 3">
    <name type="scientific">Pseudescherichia vulneris NBRC 102420</name>
    <dbReference type="NCBI Taxonomy" id="1115515"/>
    <lineage>
        <taxon>Bacteria</taxon>
        <taxon>Pseudomonadati</taxon>
        <taxon>Pseudomonadota</taxon>
        <taxon>Gammaproteobacteria</taxon>
        <taxon>Enterobacterales</taxon>
        <taxon>Enterobacteriaceae</taxon>
        <taxon>Pseudescherichia</taxon>
    </lineage>
</organism>
<dbReference type="FunFam" id="3.30.390.10:FF:000002">
    <property type="entry name" value="D-galactonate dehydratase family protein"/>
    <property type="match status" value="1"/>
</dbReference>
<dbReference type="CDD" id="cd03322">
    <property type="entry name" value="RspA"/>
    <property type="match status" value="1"/>
</dbReference>
<dbReference type="GO" id="GO:0000287">
    <property type="term" value="F:magnesium ion binding"/>
    <property type="evidence" value="ECO:0007669"/>
    <property type="project" value="UniProtKB-ARBA"/>
</dbReference>
<dbReference type="GO" id="GO:0008927">
    <property type="term" value="F:mannonate dehydratase activity"/>
    <property type="evidence" value="ECO:0007669"/>
    <property type="project" value="UniProtKB-ARBA"/>
</dbReference>
<protein>
    <submittedName>
        <fullName evidence="2">Starvation-sensing protein RspA</fullName>
    </submittedName>
</protein>
<name>A0A090V8J7_PSEVU</name>
<dbReference type="EMBL" id="BBMZ01000021">
    <property type="protein sequence ID" value="GAL59579.1"/>
    <property type="molecule type" value="Genomic_DNA"/>
</dbReference>